<dbReference type="Proteomes" id="UP001152622">
    <property type="component" value="Chromosome 8"/>
</dbReference>
<evidence type="ECO:0000313" key="6">
    <source>
        <dbReference type="EMBL" id="KAJ8351170.1"/>
    </source>
</evidence>
<evidence type="ECO:0000256" key="1">
    <source>
        <dbReference type="ARBA" id="ARBA00022723"/>
    </source>
</evidence>
<evidence type="ECO:0000313" key="7">
    <source>
        <dbReference type="Proteomes" id="UP001152622"/>
    </source>
</evidence>
<gene>
    <name evidence="6" type="ORF">SKAU_G00226460</name>
</gene>
<evidence type="ECO:0000256" key="3">
    <source>
        <dbReference type="ARBA" id="ARBA00022833"/>
    </source>
</evidence>
<name>A0A9Q1F4W7_SYNKA</name>
<keyword evidence="7" id="KW-1185">Reference proteome</keyword>
<dbReference type="Pfam" id="PF00169">
    <property type="entry name" value="PH"/>
    <property type="match status" value="1"/>
</dbReference>
<evidence type="ECO:0000259" key="5">
    <source>
        <dbReference type="PROSITE" id="PS50003"/>
    </source>
</evidence>
<dbReference type="InterPro" id="IPR001849">
    <property type="entry name" value="PH_domain"/>
</dbReference>
<dbReference type="AlphaFoldDB" id="A0A9Q1F4W7"/>
<evidence type="ECO:0000256" key="4">
    <source>
        <dbReference type="PROSITE-ProRule" id="PRU00432"/>
    </source>
</evidence>
<dbReference type="GO" id="GO:0035556">
    <property type="term" value="P:intracellular signal transduction"/>
    <property type="evidence" value="ECO:0007669"/>
    <property type="project" value="InterPro"/>
</dbReference>
<dbReference type="InterPro" id="IPR001562">
    <property type="entry name" value="Znf_Btk_motif"/>
</dbReference>
<feature type="domain" description="PH" evidence="5">
    <location>
        <begin position="4"/>
        <end position="112"/>
    </location>
</feature>
<keyword evidence="2 4" id="KW-0863">Zinc-finger</keyword>
<accession>A0A9Q1F4W7</accession>
<dbReference type="PROSITE" id="PS50003">
    <property type="entry name" value="PH_DOMAIN"/>
    <property type="match status" value="1"/>
</dbReference>
<sequence>MSERILEDVFIKRSQQKRKTSPLNFKERLFILTQNKISYYDYDPEKGKKKGLKGTVDIEKIKCVENVVPEKNDPAERQYPFQIIYDEGPLYIFAKTEEVRKQWTHKLKQVVRFNKDLVQKYHPRFFVDGIWLCCQQGGETSPGLPSAGDAEWV</sequence>
<keyword evidence="3" id="KW-0862">Zinc</keyword>
<dbReference type="Gene3D" id="2.30.29.30">
    <property type="entry name" value="Pleckstrin-homology domain (PH domain)/Phosphotyrosine-binding domain (PTB)"/>
    <property type="match status" value="1"/>
</dbReference>
<protein>
    <recommendedName>
        <fullName evidence="5">PH domain-containing protein</fullName>
    </recommendedName>
</protein>
<dbReference type="SUPFAM" id="SSF50729">
    <property type="entry name" value="PH domain-like"/>
    <property type="match status" value="1"/>
</dbReference>
<dbReference type="SMART" id="SM00233">
    <property type="entry name" value="PH"/>
    <property type="match status" value="1"/>
</dbReference>
<keyword evidence="1" id="KW-0479">Metal-binding</keyword>
<dbReference type="InterPro" id="IPR011993">
    <property type="entry name" value="PH-like_dom_sf"/>
</dbReference>
<reference evidence="6" key="1">
    <citation type="journal article" date="2023" name="Science">
        <title>Genome structures resolve the early diversification of teleost fishes.</title>
        <authorList>
            <person name="Parey E."/>
            <person name="Louis A."/>
            <person name="Montfort J."/>
            <person name="Bouchez O."/>
            <person name="Roques C."/>
            <person name="Iampietro C."/>
            <person name="Lluch J."/>
            <person name="Castinel A."/>
            <person name="Donnadieu C."/>
            <person name="Desvignes T."/>
            <person name="Floi Bucao C."/>
            <person name="Jouanno E."/>
            <person name="Wen M."/>
            <person name="Mejri S."/>
            <person name="Dirks R."/>
            <person name="Jansen H."/>
            <person name="Henkel C."/>
            <person name="Chen W.J."/>
            <person name="Zahm M."/>
            <person name="Cabau C."/>
            <person name="Klopp C."/>
            <person name="Thompson A.W."/>
            <person name="Robinson-Rechavi M."/>
            <person name="Braasch I."/>
            <person name="Lecointre G."/>
            <person name="Bobe J."/>
            <person name="Postlethwait J.H."/>
            <person name="Berthelot C."/>
            <person name="Roest Crollius H."/>
            <person name="Guiguen Y."/>
        </authorList>
    </citation>
    <scope>NUCLEOTIDE SEQUENCE</scope>
    <source>
        <strain evidence="6">WJC10195</strain>
    </source>
</reference>
<proteinExistence type="predicted"/>
<dbReference type="Pfam" id="PF00779">
    <property type="entry name" value="BTK"/>
    <property type="match status" value="1"/>
</dbReference>
<comment type="caution">
    <text evidence="6">The sequence shown here is derived from an EMBL/GenBank/DDBJ whole genome shotgun (WGS) entry which is preliminary data.</text>
</comment>
<dbReference type="GO" id="GO:0008270">
    <property type="term" value="F:zinc ion binding"/>
    <property type="evidence" value="ECO:0007669"/>
    <property type="project" value="UniProtKB-KW"/>
</dbReference>
<dbReference type="SMART" id="SM00107">
    <property type="entry name" value="BTK"/>
    <property type="match status" value="1"/>
</dbReference>
<dbReference type="CDD" id="cd01238">
    <property type="entry name" value="PH_Btk"/>
    <property type="match status" value="1"/>
</dbReference>
<evidence type="ECO:0000256" key="2">
    <source>
        <dbReference type="ARBA" id="ARBA00022771"/>
    </source>
</evidence>
<dbReference type="OrthoDB" id="4062651at2759"/>
<dbReference type="EMBL" id="JAINUF010000008">
    <property type="protein sequence ID" value="KAJ8351170.1"/>
    <property type="molecule type" value="Genomic_DNA"/>
</dbReference>
<dbReference type="PROSITE" id="PS51113">
    <property type="entry name" value="ZF_BTK"/>
    <property type="match status" value="1"/>
</dbReference>
<organism evidence="6 7">
    <name type="scientific">Synaphobranchus kaupii</name>
    <name type="common">Kaup's arrowtooth eel</name>
    <dbReference type="NCBI Taxonomy" id="118154"/>
    <lineage>
        <taxon>Eukaryota</taxon>
        <taxon>Metazoa</taxon>
        <taxon>Chordata</taxon>
        <taxon>Craniata</taxon>
        <taxon>Vertebrata</taxon>
        <taxon>Euteleostomi</taxon>
        <taxon>Actinopterygii</taxon>
        <taxon>Neopterygii</taxon>
        <taxon>Teleostei</taxon>
        <taxon>Anguilliformes</taxon>
        <taxon>Synaphobranchidae</taxon>
        <taxon>Synaphobranchus</taxon>
    </lineage>
</organism>